<evidence type="ECO:0000313" key="6">
    <source>
        <dbReference type="Proteomes" id="UP000652074"/>
    </source>
</evidence>
<dbReference type="InterPro" id="IPR002869">
    <property type="entry name" value="Pyrv_flavodox_OxRed_cen"/>
</dbReference>
<evidence type="ECO:0000259" key="4">
    <source>
        <dbReference type="Pfam" id="PF20169"/>
    </source>
</evidence>
<dbReference type="InterPro" id="IPR019752">
    <property type="entry name" value="Pyrv/ketoisovalerate_OxRed_cat"/>
</dbReference>
<keyword evidence="1" id="KW-0560">Oxidoreductase</keyword>
<comment type="caution">
    <text evidence="5">The sequence shown here is derived from an EMBL/GenBank/DDBJ whole genome shotgun (WGS) entry which is preliminary data.</text>
</comment>
<accession>A0ABX1MZK0</accession>
<dbReference type="EMBL" id="WTVR01000088">
    <property type="protein sequence ID" value="NMF91484.1"/>
    <property type="molecule type" value="Genomic_DNA"/>
</dbReference>
<dbReference type="PANTHER" id="PTHR43854:SF1">
    <property type="entry name" value="INDOLEPYRUVATE OXIDOREDUCTASE SUBUNIT IORB"/>
    <property type="match status" value="1"/>
</dbReference>
<dbReference type="Proteomes" id="UP000652074">
    <property type="component" value="Unassembled WGS sequence"/>
</dbReference>
<feature type="region of interest" description="Disordered" evidence="2">
    <location>
        <begin position="513"/>
        <end position="532"/>
    </location>
</feature>
<feature type="domain" description="DUF6537" evidence="4">
    <location>
        <begin position="257"/>
        <end position="472"/>
    </location>
</feature>
<dbReference type="SUPFAM" id="SSF53323">
    <property type="entry name" value="Pyruvate-ferredoxin oxidoreductase, PFOR, domain III"/>
    <property type="match status" value="1"/>
</dbReference>
<dbReference type="PANTHER" id="PTHR43854">
    <property type="entry name" value="INDOLEPYRUVATE OXIDOREDUCTASE SUBUNIT IORB"/>
    <property type="match status" value="1"/>
</dbReference>
<organism evidence="5 6">
    <name type="scientific">Aromatoleum petrolei</name>
    <dbReference type="NCBI Taxonomy" id="76116"/>
    <lineage>
        <taxon>Bacteria</taxon>
        <taxon>Pseudomonadati</taxon>
        <taxon>Pseudomonadota</taxon>
        <taxon>Betaproteobacteria</taxon>
        <taxon>Rhodocyclales</taxon>
        <taxon>Rhodocyclaceae</taxon>
        <taxon>Aromatoleum</taxon>
    </lineage>
</organism>
<feature type="compositionally biased region" description="Basic and acidic residues" evidence="2">
    <location>
        <begin position="523"/>
        <end position="532"/>
    </location>
</feature>
<reference evidence="5 6" key="1">
    <citation type="submission" date="2019-12" db="EMBL/GenBank/DDBJ databases">
        <title>Comparative genomics gives insights into the taxonomy of the Azoarcus-Aromatoleum group and reveals separate origins of nif in the plant-associated Azoarcus and non-plant-associated Aromatoleum sub-groups.</title>
        <authorList>
            <person name="Lafos M."/>
            <person name="Maluk M."/>
            <person name="Batista M."/>
            <person name="Junghare M."/>
            <person name="Carmona M."/>
            <person name="Faoro H."/>
            <person name="Cruz L.M."/>
            <person name="Battistoni F."/>
            <person name="De Souza E."/>
            <person name="Pedrosa F."/>
            <person name="Chen W.-M."/>
            <person name="Poole P.S."/>
            <person name="Dixon R.A."/>
            <person name="James E.K."/>
        </authorList>
    </citation>
    <scope>NUCLEOTIDE SEQUENCE [LARGE SCALE GENOMIC DNA]</scope>
    <source>
        <strain evidence="5 6">ToN1</strain>
    </source>
</reference>
<dbReference type="NCBIfam" id="NF006179">
    <property type="entry name" value="PRK08312.1"/>
    <property type="match status" value="1"/>
</dbReference>
<evidence type="ECO:0000259" key="3">
    <source>
        <dbReference type="Pfam" id="PF01558"/>
    </source>
</evidence>
<feature type="domain" description="Pyruvate/ketoisovalerate oxidoreductase catalytic" evidence="3">
    <location>
        <begin position="20"/>
        <end position="211"/>
    </location>
</feature>
<dbReference type="Gene3D" id="3.40.920.10">
    <property type="entry name" value="Pyruvate-ferredoxin oxidoreductase, PFOR, domain III"/>
    <property type="match status" value="1"/>
</dbReference>
<protein>
    <submittedName>
        <fullName evidence="5">Indolepyruvate oxidoreductase subunit beta family protein</fullName>
    </submittedName>
</protein>
<dbReference type="InterPro" id="IPR052198">
    <property type="entry name" value="IorB_Oxidoreductase"/>
</dbReference>
<sequence>MSQVTLHSGTPIKIAILAMGGQGGGVLADWIVEMAETAGWWAQTTSVPGVAQRTGATIYYVELLPEAAAHAAGRPPVLAMMPTPGDVDLVVAAELMEAGRAMQRGLVTPDRTTLIASTHRSYAVAEKAAPGNGIADPNKVLDAGREAAKRMLCFDLQQMAERAGSMISASLFGAIAGAGVLPFARDAFEATIRHGGVGVEASLKAFALGFDAATQAPAAPARIDTSRPLPAVPANAAHPRVQALLDTVKQFPQAAQPLLVAGLRRLIDYQDVAYAEDYLRTLQGFRALDAKAGGDARDWALTQAAARYIAVAMSYDDVIRVADLKTRGSRFERVRSEVGAKSDQLVYTTEFMHPRLEEICGTLPLRLGRWLENSKTLGSFIRRRVEHGRRVKTGTLTWFVGLYCIAGLRRFRRGTLRHAIEMAHIDDWLARATRIVATDYALGVEVLACRRLIKGYSGTHDRGDRRFARLMQAADELLGQPNAAATLKSLREAALADEEGKALDAQLAQLLRAHPTPPAGGRARIDTPRVAA</sequence>
<evidence type="ECO:0000313" key="5">
    <source>
        <dbReference type="EMBL" id="NMF91484.1"/>
    </source>
</evidence>
<dbReference type="Pfam" id="PF01558">
    <property type="entry name" value="POR"/>
    <property type="match status" value="1"/>
</dbReference>
<dbReference type="RefSeq" id="WP_169208797.1">
    <property type="nucleotide sequence ID" value="NZ_CP059560.1"/>
</dbReference>
<dbReference type="Pfam" id="PF20169">
    <property type="entry name" value="DUF6537"/>
    <property type="match status" value="1"/>
</dbReference>
<gene>
    <name evidence="5" type="ORF">GPA26_23775</name>
</gene>
<keyword evidence="6" id="KW-1185">Reference proteome</keyword>
<evidence type="ECO:0000256" key="2">
    <source>
        <dbReference type="SAM" id="MobiDB-lite"/>
    </source>
</evidence>
<name>A0ABX1MZK0_9RHOO</name>
<evidence type="ECO:0000256" key="1">
    <source>
        <dbReference type="ARBA" id="ARBA00023002"/>
    </source>
</evidence>
<dbReference type="InterPro" id="IPR046667">
    <property type="entry name" value="DUF6537"/>
</dbReference>
<proteinExistence type="predicted"/>